<name>A0A395NEN7_TRIAR</name>
<feature type="domain" description="Xylanolytic transcriptional activator regulatory" evidence="9">
    <location>
        <begin position="713"/>
        <end position="942"/>
    </location>
</feature>
<feature type="transmembrane region" description="Helical" evidence="8">
    <location>
        <begin position="476"/>
        <end position="499"/>
    </location>
</feature>
<accession>A0A395NEN7</accession>
<dbReference type="PANTHER" id="PTHR30618">
    <property type="entry name" value="NCS1 FAMILY PURINE/PYRIMIDINE TRANSPORTER"/>
    <property type="match status" value="1"/>
</dbReference>
<comment type="subcellular location">
    <subcellularLocation>
        <location evidence="1">Membrane</location>
        <topology evidence="1">Multi-pass membrane protein</topology>
    </subcellularLocation>
</comment>
<feature type="transmembrane region" description="Helical" evidence="8">
    <location>
        <begin position="277"/>
        <end position="296"/>
    </location>
</feature>
<dbReference type="GO" id="GO:0006351">
    <property type="term" value="P:DNA-templated transcription"/>
    <property type="evidence" value="ECO:0007669"/>
    <property type="project" value="InterPro"/>
</dbReference>
<dbReference type="CDD" id="cd11482">
    <property type="entry name" value="SLC-NCS1sbd_NRT1-like"/>
    <property type="match status" value="1"/>
</dbReference>
<dbReference type="GO" id="GO:0008270">
    <property type="term" value="F:zinc ion binding"/>
    <property type="evidence" value="ECO:0007669"/>
    <property type="project" value="InterPro"/>
</dbReference>
<feature type="transmembrane region" description="Helical" evidence="8">
    <location>
        <begin position="192"/>
        <end position="217"/>
    </location>
</feature>
<feature type="transmembrane region" description="Helical" evidence="8">
    <location>
        <begin position="73"/>
        <end position="96"/>
    </location>
</feature>
<dbReference type="GO" id="GO:0015205">
    <property type="term" value="F:nucleobase transmembrane transporter activity"/>
    <property type="evidence" value="ECO:0007669"/>
    <property type="project" value="TreeGrafter"/>
</dbReference>
<evidence type="ECO:0000256" key="2">
    <source>
        <dbReference type="ARBA" id="ARBA00008974"/>
    </source>
</evidence>
<dbReference type="CDD" id="cd12148">
    <property type="entry name" value="fungal_TF_MHR"/>
    <property type="match status" value="1"/>
</dbReference>
<dbReference type="GO" id="GO:0003677">
    <property type="term" value="F:DNA binding"/>
    <property type="evidence" value="ECO:0007669"/>
    <property type="project" value="InterPro"/>
</dbReference>
<keyword evidence="3 8" id="KW-0812">Transmembrane</keyword>
<evidence type="ECO:0000256" key="6">
    <source>
        <dbReference type="ARBA" id="ARBA00023242"/>
    </source>
</evidence>
<evidence type="ECO:0000256" key="5">
    <source>
        <dbReference type="ARBA" id="ARBA00023136"/>
    </source>
</evidence>
<evidence type="ECO:0000256" key="3">
    <source>
        <dbReference type="ARBA" id="ARBA00022692"/>
    </source>
</evidence>
<feature type="transmembrane region" description="Helical" evidence="8">
    <location>
        <begin position="748"/>
        <end position="765"/>
    </location>
</feature>
<dbReference type="PANTHER" id="PTHR30618:SF4">
    <property type="entry name" value="ALLANTOIN PERMEASE"/>
    <property type="match status" value="1"/>
</dbReference>
<feature type="region of interest" description="Disordered" evidence="7">
    <location>
        <begin position="1"/>
        <end position="21"/>
    </location>
</feature>
<keyword evidence="11" id="KW-1185">Reference proteome</keyword>
<protein>
    <submittedName>
        <fullName evidence="10">Uracil permease</fullName>
    </submittedName>
</protein>
<dbReference type="Pfam" id="PF02133">
    <property type="entry name" value="Transp_cyt_pur"/>
    <property type="match status" value="1"/>
</dbReference>
<feature type="transmembrane region" description="Helical" evidence="8">
    <location>
        <begin position="108"/>
        <end position="128"/>
    </location>
</feature>
<feature type="region of interest" description="Disordered" evidence="7">
    <location>
        <begin position="558"/>
        <end position="609"/>
    </location>
</feature>
<comment type="caution">
    <text evidence="10">The sequence shown here is derived from an EMBL/GenBank/DDBJ whole genome shotgun (WGS) entry which is preliminary data.</text>
</comment>
<dbReference type="GO" id="GO:0005886">
    <property type="term" value="C:plasma membrane"/>
    <property type="evidence" value="ECO:0007669"/>
    <property type="project" value="TreeGrafter"/>
</dbReference>
<feature type="transmembrane region" description="Helical" evidence="8">
    <location>
        <begin position="370"/>
        <end position="392"/>
    </location>
</feature>
<dbReference type="EMBL" id="PXOA01000522">
    <property type="protein sequence ID" value="RFU74565.1"/>
    <property type="molecule type" value="Genomic_DNA"/>
</dbReference>
<keyword evidence="5 8" id="KW-0472">Membrane</keyword>
<evidence type="ECO:0000256" key="1">
    <source>
        <dbReference type="ARBA" id="ARBA00004141"/>
    </source>
</evidence>
<dbReference type="AlphaFoldDB" id="A0A395NEN7"/>
<evidence type="ECO:0000259" key="9">
    <source>
        <dbReference type="Pfam" id="PF04082"/>
    </source>
</evidence>
<evidence type="ECO:0000256" key="4">
    <source>
        <dbReference type="ARBA" id="ARBA00022989"/>
    </source>
</evidence>
<gene>
    <name evidence="10" type="ORF">TARUN_7681</name>
</gene>
<dbReference type="Proteomes" id="UP000266272">
    <property type="component" value="Unassembled WGS sequence"/>
</dbReference>
<feature type="transmembrane region" description="Helical" evidence="8">
    <location>
        <begin position="237"/>
        <end position="265"/>
    </location>
</feature>
<feature type="transmembrane region" description="Helical" evidence="8">
    <location>
        <begin position="36"/>
        <end position="53"/>
    </location>
</feature>
<feature type="transmembrane region" description="Helical" evidence="8">
    <location>
        <begin position="398"/>
        <end position="415"/>
    </location>
</feature>
<dbReference type="Pfam" id="PF04082">
    <property type="entry name" value="Fungal_trans"/>
    <property type="match status" value="1"/>
</dbReference>
<feature type="transmembrane region" description="Helical" evidence="8">
    <location>
        <begin position="435"/>
        <end position="456"/>
    </location>
</feature>
<keyword evidence="6" id="KW-0539">Nucleus</keyword>
<evidence type="ECO:0000313" key="10">
    <source>
        <dbReference type="EMBL" id="RFU74565.1"/>
    </source>
</evidence>
<dbReference type="InterPro" id="IPR001248">
    <property type="entry name" value="Pur-cyt_permease"/>
</dbReference>
<dbReference type="InterPro" id="IPR007219">
    <property type="entry name" value="XnlR_reg_dom"/>
</dbReference>
<feature type="compositionally biased region" description="Polar residues" evidence="7">
    <location>
        <begin position="588"/>
        <end position="598"/>
    </location>
</feature>
<evidence type="ECO:0000256" key="7">
    <source>
        <dbReference type="SAM" id="MobiDB-lite"/>
    </source>
</evidence>
<feature type="transmembrane region" description="Helical" evidence="8">
    <location>
        <begin position="166"/>
        <end position="185"/>
    </location>
</feature>
<comment type="similarity">
    <text evidence="2">Belongs to the purine-cytosine permease (2.A.39) family.</text>
</comment>
<reference evidence="10 11" key="1">
    <citation type="journal article" date="2018" name="PLoS Pathog.">
        <title>Evolution of structural diversity of trichothecenes, a family of toxins produced by plant pathogenic and entomopathogenic fungi.</title>
        <authorList>
            <person name="Proctor R.H."/>
            <person name="McCormick S.P."/>
            <person name="Kim H.S."/>
            <person name="Cardoza R.E."/>
            <person name="Stanley A.M."/>
            <person name="Lindo L."/>
            <person name="Kelly A."/>
            <person name="Brown D.W."/>
            <person name="Lee T."/>
            <person name="Vaughan M.M."/>
            <person name="Alexander N.J."/>
            <person name="Busman M."/>
            <person name="Gutierrez S."/>
        </authorList>
    </citation>
    <scope>NUCLEOTIDE SEQUENCE [LARGE SCALE GENOMIC DNA]</scope>
    <source>
        <strain evidence="10 11">IBT 40837</strain>
    </source>
</reference>
<feature type="compositionally biased region" description="Pro residues" evidence="7">
    <location>
        <begin position="11"/>
        <end position="20"/>
    </location>
</feature>
<dbReference type="OrthoDB" id="2018619at2759"/>
<sequence>MKSFIKKLEVPSPPHQPRPTPLLSHDVKPIEDARRVWAWPAFVALWSTTAFNMSNFQLGSAMLSLGLNWWQSFLTMLFGHILAAVLVVAASFPGLYYRLSFPVATRFAWGYFGSVFVVLNRIMLSIVWCGVQSWQGGLMTYVCLRAIWPSIDKIHNTIPASTGMNLPQFVGFIVYFVIQFPALFLSPKKLRYLVYVGSTAGFLVQFVLVIWACSTMGPAGFGDIIADPKTAGHGSHFAWMCVYSVTATISSITSGTVSVCDYARFAKRPSSGTWSQLFGFFPGWLCNVMGTLTIAATQRRYSTALWSVASLLMAMQDASPNSKTRVATFFAGAFFGISQISLNVVGNSFSGGTDMASLVPQYINIRRGQILTVFLGLVINPWYLLSGAVVFISAMSAYTIFLQPFLGILIAHYFVVQKTRIMVSDLYRLKHGIYWYTAGINWRSVVAWLFGAIPHLPGFLTMVNPKIKVSTGASHLYYICSFTGFLIPFVVTIALHLVFPVTSQTNYVTSTSKAESLAQLDDYIHQLETDFGVLHGENVDQVTEKMRTSIREEQCRLNPPPQIILGPRAHQTRPVSYGQRMQPRPAPESSSSSVTNDAPQLDLPPTPSSDVIMAKGSTHIYGEYPSEVNQSGASPDQLHIRDAQVSRDEAAGPAARIPLLPRWPEGKMTASATVFSRPVNLSEVCLFDEPASYWRWYLVSLLPSQAQCDMLVSYFFENINWMYQSIHAPSFRNEMTAFWDTEVNDVDLIWIALLYIILCLGAFFAPSSVAEAVGFEETDLPKLHRRWYAASRQALQAGGHDVKPTFLAVQVFIVSQTYWYCTKNVEALNSHMGQTVRNAQALGLDKEAPQSITSCVRRELRHRLWWDLVSSDTQVYPTVFQALCLGRPALLQSHLSTVPFPANCNDVDLGPSTFRPRPMSEPTEMSIHCFRARLFKVLNKLCMEHGSQPLSYEFIVRVDAEITEIMDDYPWYLKGDPESVTETMHLGVANVVPWMRHVLHSAVHLQRMRMYRPFLNPVVGDAWLRCVTAATSALAVYKSLRNADLPRFRRAQKMHVHTYQVFSVSVALATFLLVEMPSDPDPIRADIELVLEDLSWHSSSFHDSRWIPLISDGSKVIRRILRLYDARCKRRQNGMTGATTGNGRLADDAASLQEEAPTSLVPAISSVFGGETMAQRYLERCSIEHIMNGPTPAESGSGTNWRVFGGLIELSGWDGLLDPVQSGQWNDAFWADINECVSLELEL</sequence>
<feature type="transmembrane region" description="Helical" evidence="8">
    <location>
        <begin position="326"/>
        <end position="349"/>
    </location>
</feature>
<evidence type="ECO:0000313" key="11">
    <source>
        <dbReference type="Proteomes" id="UP000266272"/>
    </source>
</evidence>
<dbReference type="Gene3D" id="1.10.4160.10">
    <property type="entry name" value="Hydantoin permease"/>
    <property type="match status" value="1"/>
</dbReference>
<keyword evidence="4 8" id="KW-1133">Transmembrane helix</keyword>
<organism evidence="10 11">
    <name type="scientific">Trichoderma arundinaceum</name>
    <dbReference type="NCBI Taxonomy" id="490622"/>
    <lineage>
        <taxon>Eukaryota</taxon>
        <taxon>Fungi</taxon>
        <taxon>Dikarya</taxon>
        <taxon>Ascomycota</taxon>
        <taxon>Pezizomycotina</taxon>
        <taxon>Sordariomycetes</taxon>
        <taxon>Hypocreomycetidae</taxon>
        <taxon>Hypocreales</taxon>
        <taxon>Hypocreaceae</taxon>
        <taxon>Trichoderma</taxon>
    </lineage>
</organism>
<evidence type="ECO:0000256" key="8">
    <source>
        <dbReference type="SAM" id="Phobius"/>
    </source>
</evidence>
<proteinExistence type="inferred from homology"/>
<dbReference type="InterPro" id="IPR045225">
    <property type="entry name" value="Uracil/uridine/allantoin_perm"/>
</dbReference>